<keyword evidence="3" id="KW-0057">Aromatic amino acid biosynthesis</keyword>
<feature type="binding site" evidence="3">
    <location>
        <position position="109"/>
    </location>
    <ligand>
        <name>anthranilate</name>
        <dbReference type="ChEBI" id="CHEBI:16567"/>
        <label>1</label>
    </ligand>
</feature>
<feature type="domain" description="Glycosyl transferase family 3" evidence="4">
    <location>
        <begin position="71"/>
        <end position="327"/>
    </location>
</feature>
<feature type="binding site" evidence="3">
    <location>
        <begin position="88"/>
        <end position="91"/>
    </location>
    <ligand>
        <name>5-phospho-alpha-D-ribose 1-diphosphate</name>
        <dbReference type="ChEBI" id="CHEBI:58017"/>
    </ligand>
</feature>
<dbReference type="Pfam" id="PF02885">
    <property type="entry name" value="Glycos_trans_3N"/>
    <property type="match status" value="1"/>
</dbReference>
<dbReference type="InterPro" id="IPR017459">
    <property type="entry name" value="Glycosyl_Trfase_fam3_N_dom"/>
</dbReference>
<dbReference type="SUPFAM" id="SSF52418">
    <property type="entry name" value="Nucleoside phosphorylase/phosphoribosyltransferase catalytic domain"/>
    <property type="match status" value="1"/>
</dbReference>
<evidence type="ECO:0000256" key="1">
    <source>
        <dbReference type="ARBA" id="ARBA00022676"/>
    </source>
</evidence>
<evidence type="ECO:0000259" key="5">
    <source>
        <dbReference type="Pfam" id="PF02885"/>
    </source>
</evidence>
<feature type="binding site" evidence="3">
    <location>
        <position position="78"/>
    </location>
    <ligand>
        <name>anthranilate</name>
        <dbReference type="ChEBI" id="CHEBI:16567"/>
        <label>1</label>
    </ligand>
</feature>
<feature type="binding site" evidence="3">
    <location>
        <position position="90"/>
    </location>
    <ligand>
        <name>Mg(2+)</name>
        <dbReference type="ChEBI" id="CHEBI:18420"/>
        <label>1</label>
    </ligand>
</feature>
<protein>
    <recommendedName>
        <fullName evidence="3">Anthranilate phosphoribosyltransferase</fullName>
        <ecNumber evidence="3">2.4.2.18</ecNumber>
    </recommendedName>
</protein>
<feature type="domain" description="Glycosyl transferase family 3 N-terminal" evidence="5">
    <location>
        <begin position="4"/>
        <end position="63"/>
    </location>
</feature>
<dbReference type="InterPro" id="IPR036320">
    <property type="entry name" value="Glycosyl_Trfase_fam3_N_dom_sf"/>
</dbReference>
<keyword evidence="7" id="KW-1185">Reference proteome</keyword>
<keyword evidence="3" id="KW-0822">Tryptophan biosynthesis</keyword>
<feature type="binding site" evidence="3">
    <location>
        <position position="231"/>
    </location>
    <ligand>
        <name>Mg(2+)</name>
        <dbReference type="ChEBI" id="CHEBI:18420"/>
        <label>2</label>
    </ligand>
</feature>
<comment type="caution">
    <text evidence="3">Lacks conserved residue(s) required for the propagation of feature annotation.</text>
</comment>
<comment type="catalytic activity">
    <reaction evidence="3">
        <text>N-(5-phospho-beta-D-ribosyl)anthranilate + diphosphate = 5-phospho-alpha-D-ribose 1-diphosphate + anthranilate</text>
        <dbReference type="Rhea" id="RHEA:11768"/>
        <dbReference type="ChEBI" id="CHEBI:16567"/>
        <dbReference type="ChEBI" id="CHEBI:18277"/>
        <dbReference type="ChEBI" id="CHEBI:33019"/>
        <dbReference type="ChEBI" id="CHEBI:58017"/>
        <dbReference type="EC" id="2.4.2.18"/>
    </reaction>
</comment>
<organism evidence="6 7">
    <name type="scientific">Meiothermus taiwanensis WR-220</name>
    <dbReference type="NCBI Taxonomy" id="1339250"/>
    <lineage>
        <taxon>Bacteria</taxon>
        <taxon>Thermotogati</taxon>
        <taxon>Deinococcota</taxon>
        <taxon>Deinococci</taxon>
        <taxon>Thermales</taxon>
        <taxon>Thermaceae</taxon>
        <taxon>Meiothermus</taxon>
    </lineage>
</organism>
<feature type="binding site" evidence="3">
    <location>
        <position position="78"/>
    </location>
    <ligand>
        <name>5-phospho-alpha-D-ribose 1-diphosphate</name>
        <dbReference type="ChEBI" id="CHEBI:58017"/>
    </ligand>
</feature>
<dbReference type="PANTHER" id="PTHR43285">
    <property type="entry name" value="ANTHRANILATE PHOSPHORIBOSYLTRANSFERASE"/>
    <property type="match status" value="1"/>
</dbReference>
<evidence type="ECO:0000256" key="2">
    <source>
        <dbReference type="ARBA" id="ARBA00022679"/>
    </source>
</evidence>
<comment type="similarity">
    <text evidence="3">Belongs to the anthranilate phosphoribosyltransferase family.</text>
</comment>
<comment type="pathway">
    <text evidence="3">Amino-acid biosynthesis; L-tryptophan biosynthesis; L-tryptophan from chorismate: step 2/5.</text>
</comment>
<evidence type="ECO:0000313" key="6">
    <source>
        <dbReference type="EMBL" id="AWR85424.1"/>
    </source>
</evidence>
<dbReference type="InterPro" id="IPR000312">
    <property type="entry name" value="Glycosyl_Trfase_fam3"/>
</dbReference>
<feature type="binding site" evidence="3">
    <location>
        <begin position="106"/>
        <end position="114"/>
    </location>
    <ligand>
        <name>5-phospho-alpha-D-ribose 1-diphosphate</name>
        <dbReference type="ChEBI" id="CHEBI:58017"/>
    </ligand>
</feature>
<dbReference type="EC" id="2.4.2.18" evidence="3"/>
<evidence type="ECO:0000313" key="7">
    <source>
        <dbReference type="Proteomes" id="UP000263013"/>
    </source>
</evidence>
<dbReference type="Pfam" id="PF00591">
    <property type="entry name" value="Glycos_transf_3"/>
    <property type="match status" value="1"/>
</dbReference>
<keyword evidence="2 3" id="KW-0808">Transferase</keyword>
<name>A0ABN5LV27_9DEIN</name>
<keyword evidence="1 3" id="KW-0328">Glycosyltransferase</keyword>
<comment type="cofactor">
    <cofactor evidence="3">
        <name>Mg(2+)</name>
        <dbReference type="ChEBI" id="CHEBI:18420"/>
    </cofactor>
    <text evidence="3">Binds 2 magnesium ions per monomer.</text>
</comment>
<dbReference type="PANTHER" id="PTHR43285:SF2">
    <property type="entry name" value="ANTHRANILATE PHOSPHORIBOSYLTRANSFERASE"/>
    <property type="match status" value="1"/>
</dbReference>
<feature type="binding site" evidence="3">
    <location>
        <position position="164"/>
    </location>
    <ligand>
        <name>anthranilate</name>
        <dbReference type="ChEBI" id="CHEBI:16567"/>
        <label>2</label>
    </ligand>
</feature>
<dbReference type="RefSeq" id="WP_027886619.1">
    <property type="nucleotide sequence ID" value="NZ_CP021130.1"/>
</dbReference>
<feature type="binding site" evidence="3">
    <location>
        <position position="230"/>
    </location>
    <ligand>
        <name>Mg(2+)</name>
        <dbReference type="ChEBI" id="CHEBI:18420"/>
        <label>2</label>
    </ligand>
</feature>
<dbReference type="InterPro" id="IPR035902">
    <property type="entry name" value="Nuc_phospho_transferase"/>
</dbReference>
<dbReference type="Proteomes" id="UP000263013">
    <property type="component" value="Chromosome"/>
</dbReference>
<comment type="function">
    <text evidence="3">Catalyzes the transfer of the phosphoribosyl group of 5-phosphorylribose-1-pyrophosphate (PRPP) to anthranilate to yield N-(5'-phosphoribosyl)-anthranilate (PRA).</text>
</comment>
<dbReference type="NCBIfam" id="TIGR01245">
    <property type="entry name" value="trpD"/>
    <property type="match status" value="1"/>
</dbReference>
<sequence>MDELKKALLAEPLSQTEAHALMRRIMAGDLTPVQTAGVLMALRTRGETPEEIAGFAAGMREAAVRVETRRQPLLDIVGTGGVAPEAFNISTTTCFVVAAGGVAVAKHGNRAASSKSGSFDLLEALGVRIDLPPERVAEAIETVGLGFLFARNHHPAMRHVAPVRAELGVRTVFNLLGPLTNPAFATLNLVGVSSPALLEPFARVLRDLGSSRALVVHGQMARGEGLEAIDELALGENLVAELRDGQIHTYHLRPEEVGLQPAPYTAIGGGTAAENAAEARAILSGQQRGPKRDAVALNAGAAFYLAGRVGSVAEGVRLAQQLLDEGAGLAVLERLVRFTQA</sequence>
<dbReference type="GO" id="GO:0016757">
    <property type="term" value="F:glycosyltransferase activity"/>
    <property type="evidence" value="ECO:0007669"/>
    <property type="project" value="UniProtKB-KW"/>
</dbReference>
<accession>A0ABN5LV27</accession>
<dbReference type="HAMAP" id="MF_00211">
    <property type="entry name" value="TrpD"/>
    <property type="match status" value="1"/>
</dbReference>
<dbReference type="Gene3D" id="3.40.1030.10">
    <property type="entry name" value="Nucleoside phosphorylase/phosphoribosyltransferase catalytic domain"/>
    <property type="match status" value="1"/>
</dbReference>
<dbReference type="Gene3D" id="1.20.970.10">
    <property type="entry name" value="Transferase, Pyrimidine Nucleoside Phosphorylase, Chain C"/>
    <property type="match status" value="1"/>
</dbReference>
<proteinExistence type="inferred from homology"/>
<comment type="subunit">
    <text evidence="3">Homodimer.</text>
</comment>
<feature type="binding site" evidence="3">
    <location>
        <position position="118"/>
    </location>
    <ligand>
        <name>5-phospho-alpha-D-ribose 1-diphosphate</name>
        <dbReference type="ChEBI" id="CHEBI:58017"/>
    </ligand>
</feature>
<keyword evidence="3" id="KW-0460">Magnesium</keyword>
<dbReference type="SUPFAM" id="SSF47648">
    <property type="entry name" value="Nucleoside phosphorylase/phosphoribosyltransferase N-terminal domain"/>
    <property type="match status" value="1"/>
</dbReference>
<dbReference type="InterPro" id="IPR005940">
    <property type="entry name" value="Anthranilate_Pribosyl_Tfrase"/>
</dbReference>
<evidence type="ECO:0000259" key="4">
    <source>
        <dbReference type="Pfam" id="PF00591"/>
    </source>
</evidence>
<gene>
    <name evidence="3 6" type="primary">trpD</name>
    <name evidence="6" type="ORF">Mtai_v1c01730</name>
</gene>
<keyword evidence="3" id="KW-0479">Metal-binding</keyword>
<keyword evidence="3" id="KW-0028">Amino-acid biosynthesis</keyword>
<reference evidence="6 7" key="1">
    <citation type="submission" date="2017-05" db="EMBL/GenBank/DDBJ databases">
        <title>Complete genome sequence of Meiothermus taiwanensis WR-220.</title>
        <authorList>
            <person name="Wu W.-L."/>
            <person name="Lo W.-S."/>
            <person name="Kuo C.-H."/>
            <person name="Wu S.-H."/>
        </authorList>
    </citation>
    <scope>NUCLEOTIDE SEQUENCE [LARGE SCALE GENOMIC DNA]</scope>
    <source>
        <strain evidence="6 7">WR-220</strain>
    </source>
</reference>
<evidence type="ECO:0000256" key="3">
    <source>
        <dbReference type="HAMAP-Rule" id="MF_00211"/>
    </source>
</evidence>
<feature type="binding site" evidence="3">
    <location>
        <position position="231"/>
    </location>
    <ligand>
        <name>Mg(2+)</name>
        <dbReference type="ChEBI" id="CHEBI:18420"/>
        <label>1</label>
    </ligand>
</feature>
<dbReference type="EMBL" id="CP021130">
    <property type="protein sequence ID" value="AWR85424.1"/>
    <property type="molecule type" value="Genomic_DNA"/>
</dbReference>